<dbReference type="SUPFAM" id="SSF109854">
    <property type="entry name" value="DinB/YfiT-like putative metalloenzymes"/>
    <property type="match status" value="1"/>
</dbReference>
<dbReference type="RefSeq" id="WP_179644333.1">
    <property type="nucleotide sequence ID" value="NZ_BAAAYY010000004.1"/>
</dbReference>
<dbReference type="AlphaFoldDB" id="A0A852U3P0"/>
<gene>
    <name evidence="1" type="ORF">HDA32_003690</name>
</gene>
<dbReference type="EMBL" id="JACCCC010000001">
    <property type="protein sequence ID" value="NYE48570.1"/>
    <property type="molecule type" value="Genomic_DNA"/>
</dbReference>
<dbReference type="InterPro" id="IPR034660">
    <property type="entry name" value="DinB/YfiT-like"/>
</dbReference>
<proteinExistence type="predicted"/>
<reference evidence="1 2" key="1">
    <citation type="submission" date="2020-07" db="EMBL/GenBank/DDBJ databases">
        <title>Sequencing the genomes of 1000 actinobacteria strains.</title>
        <authorList>
            <person name="Klenk H.-P."/>
        </authorList>
    </citation>
    <scope>NUCLEOTIDE SEQUENCE [LARGE SCALE GENOMIC DNA]</scope>
    <source>
        <strain evidence="1 2">CXB654</strain>
    </source>
</reference>
<comment type="caution">
    <text evidence="1">The sequence shown here is derived from an EMBL/GenBank/DDBJ whole genome shotgun (WGS) entry which is preliminary data.</text>
</comment>
<dbReference type="Gene3D" id="1.20.120.450">
    <property type="entry name" value="dinb family like domain"/>
    <property type="match status" value="1"/>
</dbReference>
<accession>A0A852U3P0</accession>
<dbReference type="InterPro" id="IPR007061">
    <property type="entry name" value="MST-like"/>
</dbReference>
<name>A0A852U3P0_9ACTN</name>
<organism evidence="1 2">
    <name type="scientific">Spinactinospora alkalitolerans</name>
    <dbReference type="NCBI Taxonomy" id="687207"/>
    <lineage>
        <taxon>Bacteria</taxon>
        <taxon>Bacillati</taxon>
        <taxon>Actinomycetota</taxon>
        <taxon>Actinomycetes</taxon>
        <taxon>Streptosporangiales</taxon>
        <taxon>Nocardiopsidaceae</taxon>
        <taxon>Spinactinospora</taxon>
    </lineage>
</organism>
<protein>
    <submittedName>
        <fullName evidence="1">Putative damage-inducible protein DinB</fullName>
    </submittedName>
</protein>
<dbReference type="Proteomes" id="UP000589036">
    <property type="component" value="Unassembled WGS sequence"/>
</dbReference>
<evidence type="ECO:0000313" key="2">
    <source>
        <dbReference type="Proteomes" id="UP000589036"/>
    </source>
</evidence>
<evidence type="ECO:0000313" key="1">
    <source>
        <dbReference type="EMBL" id="NYE48570.1"/>
    </source>
</evidence>
<keyword evidence="2" id="KW-1185">Reference proteome</keyword>
<dbReference type="Pfam" id="PF04978">
    <property type="entry name" value="MST"/>
    <property type="match status" value="1"/>
</dbReference>
<sequence length="172" mass="18964">MSTVIDPRIAPPAAADERTLLNAWLDRHRATVRYKCAGLDPSLAAAAPLSASPLMSIGGIVSHLRWVEHLWFEVMLLGLPDRGPYTSDDPDAEWRLGARRPLADLLDEYDAQCERSRGIAARVELCGAARRSPPGEQPATLRWVLLHMLEETARHNGHLDVLREMADGVTGD</sequence>